<dbReference type="Proteomes" id="UP001597262">
    <property type="component" value="Unassembled WGS sequence"/>
</dbReference>
<evidence type="ECO:0000313" key="1">
    <source>
        <dbReference type="EMBL" id="MFD1178125.1"/>
    </source>
</evidence>
<reference evidence="2" key="1">
    <citation type="journal article" date="2019" name="Int. J. Syst. Evol. Microbiol.">
        <title>The Global Catalogue of Microorganisms (GCM) 10K type strain sequencing project: providing services to taxonomists for standard genome sequencing and annotation.</title>
        <authorList>
            <consortium name="The Broad Institute Genomics Platform"/>
            <consortium name="The Broad Institute Genome Sequencing Center for Infectious Disease"/>
            <person name="Wu L."/>
            <person name="Ma J."/>
        </authorList>
    </citation>
    <scope>NUCLEOTIDE SEQUENCE [LARGE SCALE GENOMIC DNA]</scope>
    <source>
        <strain evidence="2">CCUG 59189</strain>
    </source>
</reference>
<dbReference type="InterPro" id="IPR014710">
    <property type="entry name" value="RmlC-like_jellyroll"/>
</dbReference>
<evidence type="ECO:0000313" key="2">
    <source>
        <dbReference type="Proteomes" id="UP001597262"/>
    </source>
</evidence>
<proteinExistence type="predicted"/>
<gene>
    <name evidence="1" type="ORF">ACFQ3W_17690</name>
</gene>
<dbReference type="SUPFAM" id="SSF51182">
    <property type="entry name" value="RmlC-like cupins"/>
    <property type="match status" value="1"/>
</dbReference>
<name>A0ABW3S101_9BACL</name>
<sequence length="123" mass="13731">MKIYSYGKEHGKPVDRFDSQNVVMTPIIRMLEKQIDVIQIGCIHLSEQGIIGGHEAAVPQLFLVVSGEGLVTGKENVIKNIKAGELAVWEAGEWHEIRTELGMTAIVVESDHMDLMNSYLVER</sequence>
<comment type="caution">
    <text evidence="1">The sequence shown here is derived from an EMBL/GenBank/DDBJ whole genome shotgun (WGS) entry which is preliminary data.</text>
</comment>
<dbReference type="InterPro" id="IPR011051">
    <property type="entry name" value="RmlC_Cupin_sf"/>
</dbReference>
<dbReference type="EMBL" id="JBHTLM010000014">
    <property type="protein sequence ID" value="MFD1178125.1"/>
    <property type="molecule type" value="Genomic_DNA"/>
</dbReference>
<keyword evidence="2" id="KW-1185">Reference proteome</keyword>
<dbReference type="Gene3D" id="2.60.120.10">
    <property type="entry name" value="Jelly Rolls"/>
    <property type="match status" value="1"/>
</dbReference>
<organism evidence="1 2">
    <name type="scientific">Paenibacillus puldeungensis</name>
    <dbReference type="NCBI Taxonomy" id="696536"/>
    <lineage>
        <taxon>Bacteria</taxon>
        <taxon>Bacillati</taxon>
        <taxon>Bacillota</taxon>
        <taxon>Bacilli</taxon>
        <taxon>Bacillales</taxon>
        <taxon>Paenibacillaceae</taxon>
        <taxon>Paenibacillus</taxon>
    </lineage>
</organism>
<accession>A0ABW3S101</accession>
<dbReference type="RefSeq" id="WP_379320570.1">
    <property type="nucleotide sequence ID" value="NZ_JBHTLM010000014.1"/>
</dbReference>
<protein>
    <submittedName>
        <fullName evidence="1">Cupin</fullName>
    </submittedName>
</protein>